<dbReference type="EMBL" id="CABVGP010000001">
    <property type="protein sequence ID" value="VVJ15474.1"/>
    <property type="molecule type" value="Genomic_DNA"/>
</dbReference>
<keyword evidence="3" id="KW-1185">Reference proteome</keyword>
<accession>A0A6I8LDS7</accession>
<keyword evidence="2" id="KW-0808">Transferase</keyword>
<organism evidence="2 3">
    <name type="scientific">Amycolatopsis camponoti</name>
    <dbReference type="NCBI Taxonomy" id="2606593"/>
    <lineage>
        <taxon>Bacteria</taxon>
        <taxon>Bacillati</taxon>
        <taxon>Actinomycetota</taxon>
        <taxon>Actinomycetes</taxon>
        <taxon>Pseudonocardiales</taxon>
        <taxon>Pseudonocardiaceae</taxon>
        <taxon>Amycolatopsis</taxon>
    </lineage>
</organism>
<dbReference type="GO" id="GO:0008168">
    <property type="term" value="F:methyltransferase activity"/>
    <property type="evidence" value="ECO:0007669"/>
    <property type="project" value="UniProtKB-KW"/>
</dbReference>
<proteinExistence type="predicted"/>
<feature type="domain" description="Methyltransferase" evidence="1">
    <location>
        <begin position="59"/>
        <end position="149"/>
    </location>
</feature>
<sequence length="225" mass="23936">MPAGTVRAVTDFLTTTRHAYSIVAESYARLSPPIAEDVQDRALLTAFADLVREDGGGPVADLGCGTGRVTAYLASAGLEVAGIDLSPEMLAVARRDHPELRFSEGSLLGLDLPDGGLAGAVAWYSIIHTPPARLPEVCAELFRVLRPGGHLQLAFQVGDERQHLTGWQGHDGLSLDAYRQPVERVSEQVAGAGFEILTQALRDPEARVPHGRVLARKPSGDSAAE</sequence>
<evidence type="ECO:0000313" key="2">
    <source>
        <dbReference type="EMBL" id="VVJ15474.1"/>
    </source>
</evidence>
<dbReference type="GO" id="GO:0032259">
    <property type="term" value="P:methylation"/>
    <property type="evidence" value="ECO:0007669"/>
    <property type="project" value="UniProtKB-KW"/>
</dbReference>
<evidence type="ECO:0000259" key="1">
    <source>
        <dbReference type="Pfam" id="PF13649"/>
    </source>
</evidence>
<evidence type="ECO:0000313" key="3">
    <source>
        <dbReference type="Proteomes" id="UP000399805"/>
    </source>
</evidence>
<dbReference type="Gene3D" id="3.40.50.150">
    <property type="entry name" value="Vaccinia Virus protein VP39"/>
    <property type="match status" value="1"/>
</dbReference>
<dbReference type="CDD" id="cd02440">
    <property type="entry name" value="AdoMet_MTases"/>
    <property type="match status" value="1"/>
</dbReference>
<dbReference type="InterPro" id="IPR041698">
    <property type="entry name" value="Methyltransf_25"/>
</dbReference>
<dbReference type="PANTHER" id="PTHR42912">
    <property type="entry name" value="METHYLTRANSFERASE"/>
    <property type="match status" value="1"/>
</dbReference>
<protein>
    <submittedName>
        <fullName evidence="2">SAM-dependent methyltransferase</fullName>
    </submittedName>
</protein>
<dbReference type="SUPFAM" id="SSF53335">
    <property type="entry name" value="S-adenosyl-L-methionine-dependent methyltransferases"/>
    <property type="match status" value="1"/>
</dbReference>
<keyword evidence="2" id="KW-0489">Methyltransferase</keyword>
<dbReference type="Pfam" id="PF13649">
    <property type="entry name" value="Methyltransf_25"/>
    <property type="match status" value="1"/>
</dbReference>
<dbReference type="Proteomes" id="UP000399805">
    <property type="component" value="Unassembled WGS sequence"/>
</dbReference>
<dbReference type="InterPro" id="IPR029063">
    <property type="entry name" value="SAM-dependent_MTases_sf"/>
</dbReference>
<dbReference type="AlphaFoldDB" id="A0A6I8LDS7"/>
<dbReference type="InterPro" id="IPR050508">
    <property type="entry name" value="Methyltransf_Superfamily"/>
</dbReference>
<gene>
    <name evidence="2" type="ORF">AA23TX_00495</name>
</gene>
<name>A0A6I8LDS7_9PSEU</name>
<reference evidence="2 3" key="1">
    <citation type="submission" date="2019-09" db="EMBL/GenBank/DDBJ databases">
        <authorList>
            <person name="Leyn A S."/>
        </authorList>
    </citation>
    <scope>NUCLEOTIDE SEQUENCE [LARGE SCALE GENOMIC DNA]</scope>
    <source>
        <strain evidence="2">AA231_1</strain>
    </source>
</reference>